<sequence>MFGRGLNYDFHDDCDYDYDESDGDRNYESDDSYTSSLLLGKSIEEASFHIEEGPFRIKNHVQGPKLVAELASQHGGRLLGYSFPLLCEFDRVSGYKRPTIC</sequence>
<name>C3Y9A5_BRAFL</name>
<evidence type="ECO:0000313" key="1">
    <source>
        <dbReference type="EMBL" id="EEN63161.1"/>
    </source>
</evidence>
<organism>
    <name type="scientific">Branchiostoma floridae</name>
    <name type="common">Florida lancelet</name>
    <name type="synonym">Amphioxus</name>
    <dbReference type="NCBI Taxonomy" id="7739"/>
    <lineage>
        <taxon>Eukaryota</taxon>
        <taxon>Metazoa</taxon>
        <taxon>Chordata</taxon>
        <taxon>Cephalochordata</taxon>
        <taxon>Leptocardii</taxon>
        <taxon>Amphioxiformes</taxon>
        <taxon>Branchiostomatidae</taxon>
        <taxon>Branchiostoma</taxon>
    </lineage>
</organism>
<protein>
    <submittedName>
        <fullName evidence="1">Uncharacterized protein</fullName>
    </submittedName>
</protein>
<dbReference type="InParanoid" id="C3Y9A5"/>
<dbReference type="EMBL" id="GG666492">
    <property type="protein sequence ID" value="EEN63161.1"/>
    <property type="molecule type" value="Genomic_DNA"/>
</dbReference>
<dbReference type="AlphaFoldDB" id="C3Y9A5"/>
<gene>
    <name evidence="1" type="ORF">BRAFLDRAFT_68055</name>
</gene>
<proteinExistence type="predicted"/>
<accession>C3Y9A5</accession>
<reference evidence="1" key="1">
    <citation type="journal article" date="2008" name="Nature">
        <title>The amphioxus genome and the evolution of the chordate karyotype.</title>
        <authorList>
            <consortium name="US DOE Joint Genome Institute (JGI-PGF)"/>
            <person name="Putnam N.H."/>
            <person name="Butts T."/>
            <person name="Ferrier D.E.K."/>
            <person name="Furlong R.F."/>
            <person name="Hellsten U."/>
            <person name="Kawashima T."/>
            <person name="Robinson-Rechavi M."/>
            <person name="Shoguchi E."/>
            <person name="Terry A."/>
            <person name="Yu J.-K."/>
            <person name="Benito-Gutierrez E.L."/>
            <person name="Dubchak I."/>
            <person name="Garcia-Fernandez J."/>
            <person name="Gibson-Brown J.J."/>
            <person name="Grigoriev I.V."/>
            <person name="Horton A.C."/>
            <person name="de Jong P.J."/>
            <person name="Jurka J."/>
            <person name="Kapitonov V.V."/>
            <person name="Kohara Y."/>
            <person name="Kuroki Y."/>
            <person name="Lindquist E."/>
            <person name="Lucas S."/>
            <person name="Osoegawa K."/>
            <person name="Pennacchio L.A."/>
            <person name="Salamov A.A."/>
            <person name="Satou Y."/>
            <person name="Sauka-Spengler T."/>
            <person name="Schmutz J."/>
            <person name="Shin-I T."/>
            <person name="Toyoda A."/>
            <person name="Bronner-Fraser M."/>
            <person name="Fujiyama A."/>
            <person name="Holland L.Z."/>
            <person name="Holland P.W.H."/>
            <person name="Satoh N."/>
            <person name="Rokhsar D.S."/>
        </authorList>
    </citation>
    <scope>NUCLEOTIDE SEQUENCE [LARGE SCALE GENOMIC DNA]</scope>
    <source>
        <strain evidence="1">S238N-H82</strain>
        <tissue evidence="1">Testes</tissue>
    </source>
</reference>